<evidence type="ECO:0000313" key="9">
    <source>
        <dbReference type="Proteomes" id="UP001597362"/>
    </source>
</evidence>
<evidence type="ECO:0000256" key="5">
    <source>
        <dbReference type="ARBA" id="ARBA00023288"/>
    </source>
</evidence>
<evidence type="ECO:0000313" key="8">
    <source>
        <dbReference type="EMBL" id="MFD2114672.1"/>
    </source>
</evidence>
<dbReference type="Proteomes" id="UP001597362">
    <property type="component" value="Unassembled WGS sequence"/>
</dbReference>
<dbReference type="InterPro" id="IPR006059">
    <property type="entry name" value="SBP"/>
</dbReference>
<dbReference type="InterPro" id="IPR050490">
    <property type="entry name" value="Bact_solute-bd_prot1"/>
</dbReference>
<evidence type="ECO:0000256" key="6">
    <source>
        <dbReference type="SAM" id="MobiDB-lite"/>
    </source>
</evidence>
<gene>
    <name evidence="8" type="ORF">ACFSJH_02775</name>
</gene>
<keyword evidence="4" id="KW-0564">Palmitate</keyword>
<sequence length="561" mass="64056">MRKKQRLVLMTSIILVFSLLLAACSGSTKGNNETPAVTNKNGNEQQTAEGSKEVPPFGEEPLEFSFYSNYDFSSPFGFGNDPSTKWLQEEKKFNLIEIGSNGNAKQKFGTMVAAKEFPDVIMLDRGSAEYTTMVENNLLVPLNEYYEKYPTLRGLIDDSTFNLLTHKDGNIYVMPNWFDSEKNPFKYSNTGWTVNKTIYRELGEPKLTNLDELYNYLKQVKEKYPNVIPLETGITINGVNMLFKLIYTSYGENRTIWNIGDIPQRPNYETSELESIFNDPAFKETIVYMNKLYREGLITQDMFTQKAEQVTEKLNTGRVAVTAFSNITGFGNTANKVLQANDPEAGYDYIPFLAAPGVDPETVYPHTFGTLGWNINVITTAAKDPERIFQFYDWFASEEGQRLNAFGPPGLLYDELDENGAPIDNEYAKNITAEEKVKLQIGLYNPMGSWLFYKIGHFKNAQNPETADWGNEASEFFGARANINADQFNDVRIDPKSDLGIAQEHIKLYWFEQSAKMIFADSEAQIDKIYEELEREVVKLGYEDLLKERTEMWRSNLEKMK</sequence>
<keyword evidence="1" id="KW-1003">Cell membrane</keyword>
<evidence type="ECO:0000256" key="3">
    <source>
        <dbReference type="ARBA" id="ARBA00023136"/>
    </source>
</evidence>
<dbReference type="Gene3D" id="3.40.190.10">
    <property type="entry name" value="Periplasmic binding protein-like II"/>
    <property type="match status" value="2"/>
</dbReference>
<dbReference type="PANTHER" id="PTHR43649">
    <property type="entry name" value="ARABINOSE-BINDING PROTEIN-RELATED"/>
    <property type="match status" value="1"/>
</dbReference>
<evidence type="ECO:0000256" key="4">
    <source>
        <dbReference type="ARBA" id="ARBA00023139"/>
    </source>
</evidence>
<feature type="chain" id="PRO_5047069794" evidence="7">
    <location>
        <begin position="23"/>
        <end position="561"/>
    </location>
</feature>
<dbReference type="EMBL" id="JBHUHO010000008">
    <property type="protein sequence ID" value="MFD2114672.1"/>
    <property type="molecule type" value="Genomic_DNA"/>
</dbReference>
<dbReference type="Pfam" id="PF01547">
    <property type="entry name" value="SBP_bac_1"/>
    <property type="match status" value="1"/>
</dbReference>
<keyword evidence="9" id="KW-1185">Reference proteome</keyword>
<evidence type="ECO:0000256" key="7">
    <source>
        <dbReference type="SAM" id="SignalP"/>
    </source>
</evidence>
<keyword evidence="5" id="KW-0449">Lipoprotein</keyword>
<evidence type="ECO:0000256" key="2">
    <source>
        <dbReference type="ARBA" id="ARBA00022729"/>
    </source>
</evidence>
<dbReference type="RefSeq" id="WP_377769692.1">
    <property type="nucleotide sequence ID" value="NZ_JBHUHO010000008.1"/>
</dbReference>
<reference evidence="9" key="1">
    <citation type="journal article" date="2019" name="Int. J. Syst. Evol. Microbiol.">
        <title>The Global Catalogue of Microorganisms (GCM) 10K type strain sequencing project: providing services to taxonomists for standard genome sequencing and annotation.</title>
        <authorList>
            <consortium name="The Broad Institute Genomics Platform"/>
            <consortium name="The Broad Institute Genome Sequencing Center for Infectious Disease"/>
            <person name="Wu L."/>
            <person name="Ma J."/>
        </authorList>
    </citation>
    <scope>NUCLEOTIDE SEQUENCE [LARGE SCALE GENOMIC DNA]</scope>
    <source>
        <strain evidence="9">GH52</strain>
    </source>
</reference>
<proteinExistence type="predicted"/>
<protein>
    <submittedName>
        <fullName evidence="8">Extracellular solute-binding protein</fullName>
    </submittedName>
</protein>
<dbReference type="PANTHER" id="PTHR43649:SF33">
    <property type="entry name" value="POLYGALACTURONAN_RHAMNOGALACTURONAN-BINDING PROTEIN YTCQ"/>
    <property type="match status" value="1"/>
</dbReference>
<dbReference type="SUPFAM" id="SSF53850">
    <property type="entry name" value="Periplasmic binding protein-like II"/>
    <property type="match status" value="1"/>
</dbReference>
<keyword evidence="2 7" id="KW-0732">Signal</keyword>
<keyword evidence="3" id="KW-0472">Membrane</keyword>
<feature type="region of interest" description="Disordered" evidence="6">
    <location>
        <begin position="28"/>
        <end position="56"/>
    </location>
</feature>
<evidence type="ECO:0000256" key="1">
    <source>
        <dbReference type="ARBA" id="ARBA00022475"/>
    </source>
</evidence>
<feature type="compositionally biased region" description="Polar residues" evidence="6">
    <location>
        <begin position="28"/>
        <end position="49"/>
    </location>
</feature>
<name>A0ABW4YG69_9BACL</name>
<dbReference type="PROSITE" id="PS51257">
    <property type="entry name" value="PROKAR_LIPOPROTEIN"/>
    <property type="match status" value="1"/>
</dbReference>
<accession>A0ABW4YG69</accession>
<feature type="signal peptide" evidence="7">
    <location>
        <begin position="1"/>
        <end position="22"/>
    </location>
</feature>
<organism evidence="8 9">
    <name type="scientific">Paenibacillus yanchengensis</name>
    <dbReference type="NCBI Taxonomy" id="2035833"/>
    <lineage>
        <taxon>Bacteria</taxon>
        <taxon>Bacillati</taxon>
        <taxon>Bacillota</taxon>
        <taxon>Bacilli</taxon>
        <taxon>Bacillales</taxon>
        <taxon>Paenibacillaceae</taxon>
        <taxon>Paenibacillus</taxon>
    </lineage>
</organism>
<comment type="caution">
    <text evidence="8">The sequence shown here is derived from an EMBL/GenBank/DDBJ whole genome shotgun (WGS) entry which is preliminary data.</text>
</comment>